<keyword evidence="4" id="KW-0274">FAD</keyword>
<comment type="caution">
    <text evidence="7">The sequence shown here is derived from an EMBL/GenBank/DDBJ whole genome shotgun (WGS) entry which is preliminary data.</text>
</comment>
<dbReference type="InterPro" id="IPR050416">
    <property type="entry name" value="FAD-linked_Oxidoreductase"/>
</dbReference>
<dbReference type="PANTHER" id="PTHR42973">
    <property type="entry name" value="BINDING OXIDOREDUCTASE, PUTATIVE (AFU_ORTHOLOGUE AFUA_1G17690)-RELATED"/>
    <property type="match status" value="1"/>
</dbReference>
<organism evidence="7 8">
    <name type="scientific">Caballeronia choica</name>
    <dbReference type="NCBI Taxonomy" id="326476"/>
    <lineage>
        <taxon>Bacteria</taxon>
        <taxon>Pseudomonadati</taxon>
        <taxon>Pseudomonadota</taxon>
        <taxon>Betaproteobacteria</taxon>
        <taxon>Burkholderiales</taxon>
        <taxon>Burkholderiaceae</taxon>
        <taxon>Caballeronia</taxon>
    </lineage>
</organism>
<keyword evidence="5" id="KW-0560">Oxidoreductase</keyword>
<dbReference type="InterPro" id="IPR036318">
    <property type="entry name" value="FAD-bd_PCMH-like_sf"/>
</dbReference>
<evidence type="ECO:0000256" key="2">
    <source>
        <dbReference type="ARBA" id="ARBA00005466"/>
    </source>
</evidence>
<reference evidence="7" key="1">
    <citation type="submission" date="2016-01" db="EMBL/GenBank/DDBJ databases">
        <authorList>
            <person name="Peeters C."/>
        </authorList>
    </citation>
    <scope>NUCLEOTIDE SEQUENCE [LARGE SCALE GENOMIC DNA]</scope>
    <source>
        <strain evidence="7">LMG 22940</strain>
    </source>
</reference>
<keyword evidence="8" id="KW-1185">Reference proteome</keyword>
<dbReference type="InterPro" id="IPR006094">
    <property type="entry name" value="Oxid_FAD_bind_N"/>
</dbReference>
<evidence type="ECO:0000313" key="7">
    <source>
        <dbReference type="EMBL" id="SAL77489.1"/>
    </source>
</evidence>
<dbReference type="Pfam" id="PF08031">
    <property type="entry name" value="BBE"/>
    <property type="match status" value="1"/>
</dbReference>
<comment type="similarity">
    <text evidence="2">Belongs to the oxygen-dependent FAD-linked oxidoreductase family.</text>
</comment>
<evidence type="ECO:0000256" key="3">
    <source>
        <dbReference type="ARBA" id="ARBA00022630"/>
    </source>
</evidence>
<accession>A0A158K9M7</accession>
<dbReference type="InterPro" id="IPR016169">
    <property type="entry name" value="FAD-bd_PCMH_sub2"/>
</dbReference>
<comment type="cofactor">
    <cofactor evidence="1">
        <name>FAD</name>
        <dbReference type="ChEBI" id="CHEBI:57692"/>
    </cofactor>
</comment>
<dbReference type="Gene3D" id="3.40.462.20">
    <property type="match status" value="1"/>
</dbReference>
<dbReference type="InterPro" id="IPR016166">
    <property type="entry name" value="FAD-bd_PCMH"/>
</dbReference>
<dbReference type="GO" id="GO:0016491">
    <property type="term" value="F:oxidoreductase activity"/>
    <property type="evidence" value="ECO:0007669"/>
    <property type="project" value="UniProtKB-KW"/>
</dbReference>
<name>A0A158K9M7_9BURK</name>
<dbReference type="PANTHER" id="PTHR42973:SF39">
    <property type="entry name" value="FAD-BINDING PCMH-TYPE DOMAIN-CONTAINING PROTEIN"/>
    <property type="match status" value="1"/>
</dbReference>
<feature type="domain" description="FAD-binding PCMH-type" evidence="6">
    <location>
        <begin position="39"/>
        <end position="209"/>
    </location>
</feature>
<dbReference type="SUPFAM" id="SSF56176">
    <property type="entry name" value="FAD-binding/transporter-associated domain-like"/>
    <property type="match status" value="1"/>
</dbReference>
<evidence type="ECO:0000256" key="5">
    <source>
        <dbReference type="ARBA" id="ARBA00023002"/>
    </source>
</evidence>
<dbReference type="OrthoDB" id="9775082at2"/>
<evidence type="ECO:0000259" key="6">
    <source>
        <dbReference type="PROSITE" id="PS51387"/>
    </source>
</evidence>
<dbReference type="Gene3D" id="3.30.43.10">
    <property type="entry name" value="Uridine Diphospho-n-acetylenolpyruvylglucosamine Reductase, domain 2"/>
    <property type="match status" value="1"/>
</dbReference>
<evidence type="ECO:0000256" key="4">
    <source>
        <dbReference type="ARBA" id="ARBA00022827"/>
    </source>
</evidence>
<dbReference type="Pfam" id="PF01565">
    <property type="entry name" value="FAD_binding_4"/>
    <property type="match status" value="1"/>
</dbReference>
<evidence type="ECO:0000256" key="1">
    <source>
        <dbReference type="ARBA" id="ARBA00001974"/>
    </source>
</evidence>
<evidence type="ECO:0000313" key="8">
    <source>
        <dbReference type="Proteomes" id="UP000054770"/>
    </source>
</evidence>
<sequence length="462" mass="49475">MVSLTSEVIDTLKSKVRGSVLTPADAGYDEARTVWNATIDRRPAMIVRCAGTADVIATVGFARDNGLVLSIRGGAHNIAGSAVCDDGVMLDMSAMKSVRVDPEAKRAYVEPGATLGDFDSEAQAFGLATPLGINSTTGVAGLTLGGGFGWISRKFGVTVDNLVAAEIVTADGKWNRVSAEQNPDLFWAIRGGGGNFGAVTLFEYNLHPVGPQIYGGLVVYPLEQAKDVLPKYRDFVAAMPDDLTVWAVMRLAPPLPFLPPEVHGKPVIVLASCYLGPLESGAQAVEGLRHFGTPAGEHLGAMPFTAWQTGFDPLMTPGARNYWKSHNFTGMSDEVLDILTKATSNLPSPHCETFIGAMGGQTNRVPVDATAYANRDSLYTVNIHGRWTEAADDAKCIGWARECFNALTPHAIGSVYVNFLTGDEGDRVKAAYGPNYERLASVKSRYDPQNLFCTNQNIKPSE</sequence>
<dbReference type="InterPro" id="IPR016167">
    <property type="entry name" value="FAD-bd_PCMH_sub1"/>
</dbReference>
<dbReference type="Gene3D" id="3.30.465.10">
    <property type="match status" value="1"/>
</dbReference>
<dbReference type="InterPro" id="IPR012951">
    <property type="entry name" value="BBE"/>
</dbReference>
<dbReference type="Proteomes" id="UP000054770">
    <property type="component" value="Unassembled WGS sequence"/>
</dbReference>
<dbReference type="AlphaFoldDB" id="A0A158K9M7"/>
<dbReference type="RefSeq" id="WP_087647251.1">
    <property type="nucleotide sequence ID" value="NZ_FCON02000072.1"/>
</dbReference>
<protein>
    <submittedName>
        <fullName evidence="7">Oxidoreductase</fullName>
    </submittedName>
</protein>
<dbReference type="PROSITE" id="PS51387">
    <property type="entry name" value="FAD_PCMH"/>
    <property type="match status" value="1"/>
</dbReference>
<gene>
    <name evidence="7" type="ORF">AWB68_05205</name>
</gene>
<dbReference type="EMBL" id="FCON02000072">
    <property type="protein sequence ID" value="SAL77489.1"/>
    <property type="molecule type" value="Genomic_DNA"/>
</dbReference>
<dbReference type="GO" id="GO:0071949">
    <property type="term" value="F:FAD binding"/>
    <property type="evidence" value="ECO:0007669"/>
    <property type="project" value="InterPro"/>
</dbReference>
<proteinExistence type="inferred from homology"/>
<keyword evidence="3" id="KW-0285">Flavoprotein</keyword>